<keyword evidence="5" id="KW-0539">Nucleus</keyword>
<evidence type="ECO:0000256" key="2">
    <source>
        <dbReference type="ARBA" id="ARBA00023015"/>
    </source>
</evidence>
<dbReference type="Proteomes" id="UP000321570">
    <property type="component" value="Unassembled WGS sequence"/>
</dbReference>
<dbReference type="GO" id="GO:0005634">
    <property type="term" value="C:nucleus"/>
    <property type="evidence" value="ECO:0007669"/>
    <property type="project" value="TreeGrafter"/>
</dbReference>
<accession>A0A564YI60</accession>
<gene>
    <name evidence="10" type="ORF">WMSIL1_LOCUS6103</name>
</gene>
<protein>
    <recommendedName>
        <fullName evidence="6">X-box-binding protein 1</fullName>
    </recommendedName>
</protein>
<evidence type="ECO:0000256" key="3">
    <source>
        <dbReference type="ARBA" id="ARBA00023125"/>
    </source>
</evidence>
<dbReference type="AlphaFoldDB" id="A0A564YI60"/>
<evidence type="ECO:0000256" key="6">
    <source>
        <dbReference type="ARBA" id="ARBA00040165"/>
    </source>
</evidence>
<evidence type="ECO:0000313" key="11">
    <source>
        <dbReference type="Proteomes" id="UP000321570"/>
    </source>
</evidence>
<dbReference type="Gene3D" id="1.20.5.170">
    <property type="match status" value="1"/>
</dbReference>
<keyword evidence="7" id="KW-0175">Coiled coil</keyword>
<feature type="transmembrane region" description="Helical" evidence="8">
    <location>
        <begin position="126"/>
        <end position="149"/>
    </location>
</feature>
<keyword evidence="8" id="KW-1133">Transmembrane helix</keyword>
<dbReference type="EMBL" id="CABIJS010000210">
    <property type="protein sequence ID" value="VUZ46283.1"/>
    <property type="molecule type" value="Genomic_DNA"/>
</dbReference>
<dbReference type="SMART" id="SM00338">
    <property type="entry name" value="BRLZ"/>
    <property type="match status" value="1"/>
</dbReference>
<evidence type="ECO:0000256" key="5">
    <source>
        <dbReference type="ARBA" id="ARBA00023242"/>
    </source>
</evidence>
<feature type="coiled-coil region" evidence="7">
    <location>
        <begin position="40"/>
        <end position="79"/>
    </location>
</feature>
<dbReference type="GO" id="GO:0000977">
    <property type="term" value="F:RNA polymerase II transcription regulatory region sequence-specific DNA binding"/>
    <property type="evidence" value="ECO:0007669"/>
    <property type="project" value="TreeGrafter"/>
</dbReference>
<reference evidence="10 11" key="1">
    <citation type="submission" date="2019-07" db="EMBL/GenBank/DDBJ databases">
        <authorList>
            <person name="Jastrzebski P J."/>
            <person name="Paukszto L."/>
            <person name="Jastrzebski P J."/>
        </authorList>
    </citation>
    <scope>NUCLEOTIDE SEQUENCE [LARGE SCALE GENOMIC DNA]</scope>
    <source>
        <strain evidence="10 11">WMS-il1</strain>
    </source>
</reference>
<keyword evidence="11" id="KW-1185">Reference proteome</keyword>
<organism evidence="10 11">
    <name type="scientific">Hymenolepis diminuta</name>
    <name type="common">Rat tapeworm</name>
    <dbReference type="NCBI Taxonomy" id="6216"/>
    <lineage>
        <taxon>Eukaryota</taxon>
        <taxon>Metazoa</taxon>
        <taxon>Spiralia</taxon>
        <taxon>Lophotrochozoa</taxon>
        <taxon>Platyhelminthes</taxon>
        <taxon>Cestoda</taxon>
        <taxon>Eucestoda</taxon>
        <taxon>Cyclophyllidea</taxon>
        <taxon>Hymenolepididae</taxon>
        <taxon>Hymenolepis</taxon>
    </lineage>
</organism>
<evidence type="ECO:0000256" key="4">
    <source>
        <dbReference type="ARBA" id="ARBA00023163"/>
    </source>
</evidence>
<feature type="transmembrane region" description="Helical" evidence="8">
    <location>
        <begin position="155"/>
        <end position="177"/>
    </location>
</feature>
<keyword evidence="3" id="KW-0238">DNA-binding</keyword>
<evidence type="ECO:0000256" key="1">
    <source>
        <dbReference type="ARBA" id="ARBA00022843"/>
    </source>
</evidence>
<feature type="domain" description="BZIP" evidence="9">
    <location>
        <begin position="34"/>
        <end position="97"/>
    </location>
</feature>
<dbReference type="PANTHER" id="PTHR46542">
    <property type="entry name" value="X-BOX BINDING PROTEIN 1"/>
    <property type="match status" value="1"/>
</dbReference>
<evidence type="ECO:0000256" key="7">
    <source>
        <dbReference type="SAM" id="Coils"/>
    </source>
</evidence>
<dbReference type="SUPFAM" id="SSF57959">
    <property type="entry name" value="Leucine zipper domain"/>
    <property type="match status" value="1"/>
</dbReference>
<dbReference type="PANTHER" id="PTHR46542:SF1">
    <property type="entry name" value="X-BOX BINDING PROTEIN 1"/>
    <property type="match status" value="1"/>
</dbReference>
<proteinExistence type="predicted"/>
<name>A0A564YI60_HYMDI</name>
<sequence length="207" mass="23727">MSVVRCHFFDDCGSSVSTKASVRRRANLSHLSTVEKDARRKRLNRIAAQKARERNKVRNKQLEERVRFLEHENFQIRRSCDFYKSECEVKNKMIEKLRGEISKFEELQLGGYMQGKSIESAVLPQLKGLTTCIVILFCLLISVGTHITLPPITMTLVTSMLTASSLILVPKLLSLLLHLKKIPCRRKSIQLLIPFATMRILNLFLIS</sequence>
<dbReference type="InterPro" id="IPR052470">
    <property type="entry name" value="ER_Stress-Reg_TF"/>
</dbReference>
<keyword evidence="8" id="KW-0472">Membrane</keyword>
<dbReference type="GO" id="GO:0000981">
    <property type="term" value="F:DNA-binding transcription factor activity, RNA polymerase II-specific"/>
    <property type="evidence" value="ECO:0007669"/>
    <property type="project" value="TreeGrafter"/>
</dbReference>
<dbReference type="PROSITE" id="PS50217">
    <property type="entry name" value="BZIP"/>
    <property type="match status" value="1"/>
</dbReference>
<evidence type="ECO:0000256" key="8">
    <source>
        <dbReference type="SAM" id="Phobius"/>
    </source>
</evidence>
<dbReference type="Pfam" id="PF07716">
    <property type="entry name" value="bZIP_2"/>
    <property type="match status" value="1"/>
</dbReference>
<keyword evidence="1" id="KW-0832">Ubl conjugation</keyword>
<evidence type="ECO:0000313" key="10">
    <source>
        <dbReference type="EMBL" id="VUZ46283.1"/>
    </source>
</evidence>
<dbReference type="CDD" id="cd14691">
    <property type="entry name" value="bZIP_XBP1"/>
    <property type="match status" value="1"/>
</dbReference>
<evidence type="ECO:0000259" key="9">
    <source>
        <dbReference type="PROSITE" id="PS50217"/>
    </source>
</evidence>
<dbReference type="InterPro" id="IPR004827">
    <property type="entry name" value="bZIP"/>
</dbReference>
<keyword evidence="4" id="KW-0804">Transcription</keyword>
<dbReference type="InterPro" id="IPR046347">
    <property type="entry name" value="bZIP_sf"/>
</dbReference>
<keyword evidence="8" id="KW-0812">Transmembrane</keyword>
<keyword evidence="2" id="KW-0805">Transcription regulation</keyword>